<dbReference type="SUPFAM" id="SSF53098">
    <property type="entry name" value="Ribonuclease H-like"/>
    <property type="match status" value="1"/>
</dbReference>
<dbReference type="Pfam" id="PF00476">
    <property type="entry name" value="DNA_pol_A"/>
    <property type="match status" value="1"/>
</dbReference>
<dbReference type="GO" id="GO:0003887">
    <property type="term" value="F:DNA-directed DNA polymerase activity"/>
    <property type="evidence" value="ECO:0007669"/>
    <property type="project" value="UniProtKB-UniRule"/>
</dbReference>
<dbReference type="SMART" id="SM00482">
    <property type="entry name" value="POLAc"/>
    <property type="match status" value="1"/>
</dbReference>
<dbReference type="FunFam" id="1.10.150.20:FF:000003">
    <property type="entry name" value="DNA polymerase I"/>
    <property type="match status" value="1"/>
</dbReference>
<evidence type="ECO:0000313" key="20">
    <source>
        <dbReference type="EMBL" id="TMI85451.1"/>
    </source>
</evidence>
<dbReference type="FunFam" id="1.20.1060.10:FF:000001">
    <property type="entry name" value="DNA polymerase I"/>
    <property type="match status" value="1"/>
</dbReference>
<evidence type="ECO:0000256" key="9">
    <source>
        <dbReference type="ARBA" id="ARBA00022801"/>
    </source>
</evidence>
<dbReference type="GO" id="GO:0008409">
    <property type="term" value="F:5'-3' exonuclease activity"/>
    <property type="evidence" value="ECO:0007669"/>
    <property type="project" value="InterPro"/>
</dbReference>
<evidence type="ECO:0000256" key="6">
    <source>
        <dbReference type="ARBA" id="ARBA00022705"/>
    </source>
</evidence>
<dbReference type="InterPro" id="IPR020046">
    <property type="entry name" value="5-3_exonucl_a-hlix_arch_N"/>
</dbReference>
<dbReference type="InterPro" id="IPR029060">
    <property type="entry name" value="PIN-like_dom_sf"/>
</dbReference>
<keyword evidence="9" id="KW-0378">Hydrolase</keyword>
<dbReference type="CDD" id="cd08637">
    <property type="entry name" value="DNA_pol_A_pol_I_C"/>
    <property type="match status" value="1"/>
</dbReference>
<keyword evidence="6 16" id="KW-0235">DNA replication</keyword>
<evidence type="ECO:0000313" key="21">
    <source>
        <dbReference type="Proteomes" id="UP000318093"/>
    </source>
</evidence>
<dbReference type="CDD" id="cd09859">
    <property type="entry name" value="PIN_53EXO"/>
    <property type="match status" value="1"/>
</dbReference>
<dbReference type="InterPro" id="IPR036279">
    <property type="entry name" value="5-3_exonuclease_C_sf"/>
</dbReference>
<dbReference type="Gene3D" id="3.30.70.370">
    <property type="match status" value="1"/>
</dbReference>
<dbReference type="NCBIfam" id="NF004397">
    <property type="entry name" value="PRK05755.1"/>
    <property type="match status" value="1"/>
</dbReference>
<dbReference type="FunFam" id="3.40.50.1010:FF:000001">
    <property type="entry name" value="DNA polymerase I"/>
    <property type="match status" value="1"/>
</dbReference>
<feature type="domain" description="5'-3' exonuclease" evidence="18">
    <location>
        <begin position="6"/>
        <end position="268"/>
    </location>
</feature>
<dbReference type="SMART" id="SM00279">
    <property type="entry name" value="HhH2"/>
    <property type="match status" value="1"/>
</dbReference>
<dbReference type="InterPro" id="IPR054690">
    <property type="entry name" value="DNA_polI_exonuclease"/>
</dbReference>
<sequence length="881" mass="97221">MPARSGRSLLVLIDANGLVYRAFYALPYFTTSDGQPTNAVYGFTTMLLKVLEDESPEYVAVAFDRPGPTFRHEAYAEYKATRRKMPDDLRPQVGLAKEVVEALQLPVFEVAGFEADDVIGALARQAEAQGIDVLIVTGDLDALQLVSPHTRVMMTARGITETTIYDEAAVRERFGIAPQQIPDLKSLKGDTTDNIPGVPGVGEKTASRLLSQYGSVEALLNGVGDIREARLRERLREHREQILASKHLATIVTDLDNVRLDLEFLRRRPPDRDQVKELFTTLEFKTLLERLGVEAPAPQSRGTYRTVAADAMPRLLAEAPRLAIAPVAGPGHPLTAELRGLAVSTRTGEGAYVPVESGIPRALADLLERGALPKLSEDAKRDRLLLEGAGLHPRGFAFDVSLASYLLDPGKRTHTLESAAWQFLGWRLGNGEGAEDDALSLGRAPEEAAAERADITGRLAEILEARLGERELLALYREIEMPLVDVLARMETVGVAIDVDALRALSVTLRERIDALTGEIHRLAGTEFNIGSPKQLAFVLFEKLQLPPLKRTKTGFSTDAEVLEQLAPQHEVVARILEHRELSKLLSTYVDVLPDMIDPRTGRVHTTFNQTVASTGRLVTTDPNLQNVPIRTDVGRQIRRTFVPGRPGHVLLSADYDQIELRVLAHITGDPGLLDAFRRGEDIHTVTAAEVFGVAPDGVTPEMRRQAKVFNYGIAYGISDFGLASQLGIGRAEAQRFMDTYFARYPRVQEYTRTTVELARRQGYVTTLLNRRRYLPDILSRNRVIREAAERNAINAPIQGTAADIIKIAMLRIHHDLLPGTSGLEMILQIHDELLFELPEALVPDVAPRIREIMERAYQLAAPLAVSVACGPNWQDLVDVA</sequence>
<dbReference type="PROSITE" id="PS00447">
    <property type="entry name" value="DNA_POLYMERASE_A"/>
    <property type="match status" value="1"/>
</dbReference>
<dbReference type="EMBL" id="VBAN01000009">
    <property type="protein sequence ID" value="TMI85451.1"/>
    <property type="molecule type" value="Genomic_DNA"/>
</dbReference>
<protein>
    <recommendedName>
        <fullName evidence="3 15">DNA polymerase I</fullName>
        <ecNumber evidence="2 15">2.7.7.7</ecNumber>
    </recommendedName>
</protein>
<keyword evidence="7" id="KW-0540">Nuclease</keyword>
<dbReference type="EC" id="2.7.7.7" evidence="2 15"/>
<dbReference type="InterPro" id="IPR020045">
    <property type="entry name" value="DNA_polI_H3TH"/>
</dbReference>
<gene>
    <name evidence="16 20" type="primary">polA</name>
    <name evidence="20" type="ORF">E6H03_00290</name>
</gene>
<keyword evidence="4 16" id="KW-0808">Transferase</keyword>
<dbReference type="CDD" id="cd06140">
    <property type="entry name" value="DNA_polA_I_Bacillus_like_exo"/>
    <property type="match status" value="1"/>
</dbReference>
<dbReference type="InterPro" id="IPR001098">
    <property type="entry name" value="DNA-dir_DNA_pol_A_palm_dom"/>
</dbReference>
<evidence type="ECO:0000259" key="19">
    <source>
        <dbReference type="SMART" id="SM00482"/>
    </source>
</evidence>
<dbReference type="InterPro" id="IPR043502">
    <property type="entry name" value="DNA/RNA_pol_sf"/>
</dbReference>
<dbReference type="Gene3D" id="1.10.150.20">
    <property type="entry name" value="5' to 3' exonuclease, C-terminal subdomain"/>
    <property type="match status" value="2"/>
</dbReference>
<dbReference type="Pfam" id="PF02739">
    <property type="entry name" value="5_3_exonuc_N"/>
    <property type="match status" value="1"/>
</dbReference>
<dbReference type="InterPro" id="IPR002562">
    <property type="entry name" value="3'-5'_exonuclease_dom"/>
</dbReference>
<dbReference type="GO" id="GO:0006261">
    <property type="term" value="P:DNA-templated DNA replication"/>
    <property type="evidence" value="ECO:0007669"/>
    <property type="project" value="UniProtKB-UniRule"/>
</dbReference>
<dbReference type="InterPro" id="IPR002298">
    <property type="entry name" value="DNA_polymerase_A"/>
</dbReference>
<dbReference type="Gene3D" id="3.40.50.1010">
    <property type="entry name" value="5'-nuclease"/>
    <property type="match status" value="1"/>
</dbReference>
<evidence type="ECO:0000256" key="1">
    <source>
        <dbReference type="ARBA" id="ARBA00007705"/>
    </source>
</evidence>
<dbReference type="SUPFAM" id="SSF88723">
    <property type="entry name" value="PIN domain-like"/>
    <property type="match status" value="1"/>
</dbReference>
<dbReference type="Pfam" id="PF22619">
    <property type="entry name" value="DNA_polI_exo1"/>
    <property type="match status" value="1"/>
</dbReference>
<evidence type="ECO:0000256" key="12">
    <source>
        <dbReference type="ARBA" id="ARBA00023125"/>
    </source>
</evidence>
<dbReference type="SUPFAM" id="SSF47807">
    <property type="entry name" value="5' to 3' exonuclease, C-terminal subdomain"/>
    <property type="match status" value="1"/>
</dbReference>
<evidence type="ECO:0000256" key="3">
    <source>
        <dbReference type="ARBA" id="ARBA00020311"/>
    </source>
</evidence>
<dbReference type="FunFam" id="1.10.150.20:FF:000002">
    <property type="entry name" value="DNA polymerase I"/>
    <property type="match status" value="1"/>
</dbReference>
<keyword evidence="5 16" id="KW-0548">Nucleotidyltransferase</keyword>
<dbReference type="CDD" id="cd09898">
    <property type="entry name" value="H3TH_53EXO"/>
    <property type="match status" value="1"/>
</dbReference>
<reference evidence="20 21" key="1">
    <citation type="journal article" date="2019" name="Nat. Microbiol.">
        <title>Mediterranean grassland soil C-N compound turnover is dependent on rainfall and depth, and is mediated by genomically divergent microorganisms.</title>
        <authorList>
            <person name="Diamond S."/>
            <person name="Andeer P.F."/>
            <person name="Li Z."/>
            <person name="Crits-Christoph A."/>
            <person name="Burstein D."/>
            <person name="Anantharaman K."/>
            <person name="Lane K.R."/>
            <person name="Thomas B.C."/>
            <person name="Pan C."/>
            <person name="Northen T.R."/>
            <person name="Banfield J.F."/>
        </authorList>
    </citation>
    <scope>NUCLEOTIDE SEQUENCE [LARGE SCALE GENOMIC DNA]</scope>
    <source>
        <strain evidence="20">NP_6</strain>
    </source>
</reference>
<comment type="similarity">
    <text evidence="1 16">Belongs to the DNA polymerase type-A family.</text>
</comment>
<evidence type="ECO:0000256" key="2">
    <source>
        <dbReference type="ARBA" id="ARBA00012417"/>
    </source>
</evidence>
<dbReference type="InterPro" id="IPR012337">
    <property type="entry name" value="RNaseH-like_sf"/>
</dbReference>
<organism evidence="20 21">
    <name type="scientific">Candidatus Segetimicrobium genomatis</name>
    <dbReference type="NCBI Taxonomy" id="2569760"/>
    <lineage>
        <taxon>Bacteria</taxon>
        <taxon>Bacillati</taxon>
        <taxon>Candidatus Sysuimicrobiota</taxon>
        <taxon>Candidatus Sysuimicrobiia</taxon>
        <taxon>Candidatus Sysuimicrobiales</taxon>
        <taxon>Candidatus Segetimicrobiaceae</taxon>
        <taxon>Candidatus Segetimicrobium</taxon>
    </lineage>
</organism>
<proteinExistence type="inferred from homology"/>
<dbReference type="GO" id="GO:0008408">
    <property type="term" value="F:3'-5' exonuclease activity"/>
    <property type="evidence" value="ECO:0007669"/>
    <property type="project" value="InterPro"/>
</dbReference>
<dbReference type="Proteomes" id="UP000318093">
    <property type="component" value="Unassembled WGS sequence"/>
</dbReference>
<keyword evidence="12 16" id="KW-0238">DNA-binding</keyword>
<dbReference type="Pfam" id="PF01367">
    <property type="entry name" value="5_3_exonuc"/>
    <property type="match status" value="1"/>
</dbReference>
<keyword evidence="10" id="KW-0269">Exonuclease</keyword>
<feature type="domain" description="3'-5' exonuclease" evidence="17">
    <location>
        <begin position="304"/>
        <end position="468"/>
    </location>
</feature>
<dbReference type="GO" id="GO:0006302">
    <property type="term" value="P:double-strand break repair"/>
    <property type="evidence" value="ECO:0007669"/>
    <property type="project" value="TreeGrafter"/>
</dbReference>
<evidence type="ECO:0000256" key="14">
    <source>
        <dbReference type="ARBA" id="ARBA00049244"/>
    </source>
</evidence>
<dbReference type="SMART" id="SM00474">
    <property type="entry name" value="35EXOc"/>
    <property type="match status" value="1"/>
</dbReference>
<comment type="catalytic activity">
    <reaction evidence="14 16">
        <text>DNA(n) + a 2'-deoxyribonucleoside 5'-triphosphate = DNA(n+1) + diphosphate</text>
        <dbReference type="Rhea" id="RHEA:22508"/>
        <dbReference type="Rhea" id="RHEA-COMP:17339"/>
        <dbReference type="Rhea" id="RHEA-COMP:17340"/>
        <dbReference type="ChEBI" id="CHEBI:33019"/>
        <dbReference type="ChEBI" id="CHEBI:61560"/>
        <dbReference type="ChEBI" id="CHEBI:173112"/>
        <dbReference type="EC" id="2.7.7.7"/>
    </reaction>
</comment>
<evidence type="ECO:0000256" key="13">
    <source>
        <dbReference type="ARBA" id="ARBA00023204"/>
    </source>
</evidence>
<dbReference type="SUPFAM" id="SSF56672">
    <property type="entry name" value="DNA/RNA polymerases"/>
    <property type="match status" value="1"/>
</dbReference>
<dbReference type="NCBIfam" id="TIGR00593">
    <property type="entry name" value="pola"/>
    <property type="match status" value="1"/>
</dbReference>
<dbReference type="InterPro" id="IPR002421">
    <property type="entry name" value="5-3_exonuclease"/>
</dbReference>
<evidence type="ECO:0000256" key="15">
    <source>
        <dbReference type="NCBIfam" id="TIGR00593"/>
    </source>
</evidence>
<dbReference type="Gene3D" id="3.30.420.10">
    <property type="entry name" value="Ribonuclease H-like superfamily/Ribonuclease H"/>
    <property type="match status" value="1"/>
</dbReference>
<keyword evidence="8 16" id="KW-0227">DNA damage</keyword>
<dbReference type="AlphaFoldDB" id="A0A537JPJ3"/>
<comment type="caution">
    <text evidence="20">The sequence shown here is derived from an EMBL/GenBank/DDBJ whole genome shotgun (WGS) entry which is preliminary data.</text>
</comment>
<dbReference type="PANTHER" id="PTHR10133:SF27">
    <property type="entry name" value="DNA POLYMERASE NU"/>
    <property type="match status" value="1"/>
</dbReference>
<evidence type="ECO:0000259" key="18">
    <source>
        <dbReference type="SMART" id="SM00475"/>
    </source>
</evidence>
<dbReference type="InterPro" id="IPR036397">
    <property type="entry name" value="RNaseH_sf"/>
</dbReference>
<evidence type="ECO:0000256" key="11">
    <source>
        <dbReference type="ARBA" id="ARBA00022932"/>
    </source>
</evidence>
<dbReference type="SMART" id="SM00475">
    <property type="entry name" value="53EXOc"/>
    <property type="match status" value="1"/>
</dbReference>
<dbReference type="PANTHER" id="PTHR10133">
    <property type="entry name" value="DNA POLYMERASE I"/>
    <property type="match status" value="1"/>
</dbReference>
<evidence type="ECO:0000256" key="4">
    <source>
        <dbReference type="ARBA" id="ARBA00022679"/>
    </source>
</evidence>
<evidence type="ECO:0000256" key="5">
    <source>
        <dbReference type="ARBA" id="ARBA00022695"/>
    </source>
</evidence>
<keyword evidence="11 16" id="KW-0239">DNA-directed DNA polymerase</keyword>
<evidence type="ECO:0000259" key="17">
    <source>
        <dbReference type="SMART" id="SM00474"/>
    </source>
</evidence>
<dbReference type="InterPro" id="IPR018320">
    <property type="entry name" value="DNA_polymerase_1"/>
</dbReference>
<dbReference type="Gene3D" id="1.20.1060.10">
    <property type="entry name" value="Taq DNA Polymerase, Chain T, domain 4"/>
    <property type="match status" value="1"/>
</dbReference>
<dbReference type="PRINTS" id="PR00868">
    <property type="entry name" value="DNAPOLI"/>
</dbReference>
<feature type="domain" description="DNA-directed DNA polymerase family A palm" evidence="19">
    <location>
        <begin position="635"/>
        <end position="842"/>
    </location>
</feature>
<dbReference type="GO" id="GO:0003677">
    <property type="term" value="F:DNA binding"/>
    <property type="evidence" value="ECO:0007669"/>
    <property type="project" value="UniProtKB-UniRule"/>
</dbReference>
<dbReference type="InterPro" id="IPR008918">
    <property type="entry name" value="HhH2"/>
</dbReference>
<evidence type="ECO:0000256" key="16">
    <source>
        <dbReference type="RuleBase" id="RU004460"/>
    </source>
</evidence>
<evidence type="ECO:0000256" key="8">
    <source>
        <dbReference type="ARBA" id="ARBA00022763"/>
    </source>
</evidence>
<evidence type="ECO:0000256" key="7">
    <source>
        <dbReference type="ARBA" id="ARBA00022722"/>
    </source>
</evidence>
<keyword evidence="13 16" id="KW-0234">DNA repair</keyword>
<name>A0A537JPJ3_9BACT</name>
<accession>A0A537JPJ3</accession>
<dbReference type="InterPro" id="IPR019760">
    <property type="entry name" value="DNA-dir_DNA_pol_A_CS"/>
</dbReference>
<evidence type="ECO:0000256" key="10">
    <source>
        <dbReference type="ARBA" id="ARBA00022839"/>
    </source>
</evidence>